<dbReference type="GeneID" id="111086130"/>
<dbReference type="SUPFAM" id="SSF48726">
    <property type="entry name" value="Immunoglobulin"/>
    <property type="match status" value="1"/>
</dbReference>
<evidence type="ECO:0000313" key="3">
    <source>
        <dbReference type="Proteomes" id="UP000694941"/>
    </source>
</evidence>
<evidence type="ECO:0000313" key="4">
    <source>
        <dbReference type="RefSeq" id="XP_022243463.1"/>
    </source>
</evidence>
<feature type="domain" description="Ig-like" evidence="2">
    <location>
        <begin position="30"/>
        <end position="147"/>
    </location>
</feature>
<dbReference type="InterPro" id="IPR013783">
    <property type="entry name" value="Ig-like_fold"/>
</dbReference>
<dbReference type="PANTHER" id="PTHR21261">
    <property type="entry name" value="BEAT PROTEIN"/>
    <property type="match status" value="1"/>
</dbReference>
<feature type="signal peptide" evidence="1">
    <location>
        <begin position="1"/>
        <end position="27"/>
    </location>
</feature>
<dbReference type="InterPro" id="IPR007110">
    <property type="entry name" value="Ig-like_dom"/>
</dbReference>
<dbReference type="Gene3D" id="2.60.40.10">
    <property type="entry name" value="Immunoglobulins"/>
    <property type="match status" value="1"/>
</dbReference>
<keyword evidence="1" id="KW-0732">Signal</keyword>
<protein>
    <submittedName>
        <fullName evidence="4">Uncharacterized protein LOC111086130 isoform X1</fullName>
    </submittedName>
</protein>
<dbReference type="Proteomes" id="UP000694941">
    <property type="component" value="Unplaced"/>
</dbReference>
<accession>A0ABM1SIK8</accession>
<organism evidence="3 4">
    <name type="scientific">Limulus polyphemus</name>
    <name type="common">Atlantic horseshoe crab</name>
    <dbReference type="NCBI Taxonomy" id="6850"/>
    <lineage>
        <taxon>Eukaryota</taxon>
        <taxon>Metazoa</taxon>
        <taxon>Ecdysozoa</taxon>
        <taxon>Arthropoda</taxon>
        <taxon>Chelicerata</taxon>
        <taxon>Merostomata</taxon>
        <taxon>Xiphosura</taxon>
        <taxon>Limulidae</taxon>
        <taxon>Limulus</taxon>
    </lineage>
</organism>
<proteinExistence type="predicted"/>
<name>A0ABM1SIK8_LIMPO</name>
<dbReference type="InterPro" id="IPR036179">
    <property type="entry name" value="Ig-like_dom_sf"/>
</dbReference>
<dbReference type="PANTHER" id="PTHR21261:SF2">
    <property type="entry name" value="GH04238P-RELATED"/>
    <property type="match status" value="1"/>
</dbReference>
<gene>
    <name evidence="4" type="primary">LOC111086130</name>
</gene>
<evidence type="ECO:0000259" key="2">
    <source>
        <dbReference type="PROSITE" id="PS50835"/>
    </source>
</evidence>
<keyword evidence="3" id="KW-1185">Reference proteome</keyword>
<feature type="chain" id="PRO_5045155225" evidence="1">
    <location>
        <begin position="28"/>
        <end position="286"/>
    </location>
</feature>
<evidence type="ECO:0000256" key="1">
    <source>
        <dbReference type="SAM" id="SignalP"/>
    </source>
</evidence>
<dbReference type="PROSITE" id="PS50835">
    <property type="entry name" value="IG_LIKE"/>
    <property type="match status" value="1"/>
</dbReference>
<dbReference type="RefSeq" id="XP_022243463.1">
    <property type="nucleotide sequence ID" value="XM_022387755.1"/>
</dbReference>
<reference evidence="4" key="1">
    <citation type="submission" date="2025-08" db="UniProtKB">
        <authorList>
            <consortium name="RefSeq"/>
        </authorList>
    </citation>
    <scope>IDENTIFICATION</scope>
    <source>
        <tissue evidence="4">Muscle</tissue>
    </source>
</reference>
<sequence length="286" mass="32591">MAMRNLPVLSFYKTILLLSRIISLLKGANPVKIVSLDVPRWVPNGTNHVILDCEYRYTENDLRLVVKWFFNDDSEPVYQWIPQLEKRHVAEFLHGRLNLSYTANSGDRYSRYRALYILNPSIEMSGKYTCHVASLAGQDSRHQEMLVFIPATTFNFNFTKCSDSEVSFLCNARGLYPRPRISLSIQPLDNKEQKTYKKIHSRVNKSGATYDASITGKLFTAGLAGHQPPLLECKVEIPGTHYKISKQISYFPSLHDTNKGDPGLCFTNVFPIIFAWLTSLRHLAAV</sequence>